<comment type="caution">
    <text evidence="1">The sequence shown here is derived from an EMBL/GenBank/DDBJ whole genome shotgun (WGS) entry which is preliminary data.</text>
</comment>
<accession>A0A8H7E876</accession>
<name>A0A8H7E876_9EURO</name>
<dbReference type="EMBL" id="JAACFV010000016">
    <property type="protein sequence ID" value="KAF7511843.1"/>
    <property type="molecule type" value="Genomic_DNA"/>
</dbReference>
<keyword evidence="2" id="KW-1185">Reference proteome</keyword>
<proteinExistence type="predicted"/>
<gene>
    <name evidence="1" type="ORF">GJ744_003076</name>
</gene>
<sequence>MQKILSCCQSLKPPFSRSYNTTHPPLLHLLLIFNHLRMAQHEVFGFSPCNLLYHLQELSPVITFPRNQDWSPSLDIQRTFPFDPLVRLKSHITIPPPTCSLAKGYASFTHASRIRSAASSVLDRLYSNSSLCCAVEGKVSCIESPAEIALGDKDSGVGAMGRRPELLGQCVKTTA</sequence>
<dbReference type="Proteomes" id="UP000606974">
    <property type="component" value="Unassembled WGS sequence"/>
</dbReference>
<evidence type="ECO:0000313" key="2">
    <source>
        <dbReference type="Proteomes" id="UP000606974"/>
    </source>
</evidence>
<reference evidence="1" key="1">
    <citation type="submission" date="2020-02" db="EMBL/GenBank/DDBJ databases">
        <authorList>
            <person name="Palmer J.M."/>
        </authorList>
    </citation>
    <scope>NUCLEOTIDE SEQUENCE</scope>
    <source>
        <strain evidence="1">EPUS1.4</strain>
        <tissue evidence="1">Thallus</tissue>
    </source>
</reference>
<dbReference type="AlphaFoldDB" id="A0A8H7E876"/>
<evidence type="ECO:0000313" key="1">
    <source>
        <dbReference type="EMBL" id="KAF7511843.1"/>
    </source>
</evidence>
<organism evidence="1 2">
    <name type="scientific">Endocarpon pusillum</name>
    <dbReference type="NCBI Taxonomy" id="364733"/>
    <lineage>
        <taxon>Eukaryota</taxon>
        <taxon>Fungi</taxon>
        <taxon>Dikarya</taxon>
        <taxon>Ascomycota</taxon>
        <taxon>Pezizomycotina</taxon>
        <taxon>Eurotiomycetes</taxon>
        <taxon>Chaetothyriomycetidae</taxon>
        <taxon>Verrucariales</taxon>
        <taxon>Verrucariaceae</taxon>
        <taxon>Endocarpon</taxon>
    </lineage>
</organism>
<protein>
    <submittedName>
        <fullName evidence="1">Uncharacterized protein</fullName>
    </submittedName>
</protein>